<feature type="transmembrane region" description="Helical" evidence="9">
    <location>
        <begin position="186"/>
        <end position="210"/>
    </location>
</feature>
<dbReference type="FunFam" id="1.20.1250.20:FF:000028">
    <property type="entry name" value="Sugar phosphate exchanger 3 isoform 1"/>
    <property type="match status" value="1"/>
</dbReference>
<dbReference type="InterPro" id="IPR011701">
    <property type="entry name" value="MFS"/>
</dbReference>
<name>A0A6A4V7G6_AMPAM</name>
<proteinExistence type="inferred from homology"/>
<evidence type="ECO:0000259" key="10">
    <source>
        <dbReference type="PROSITE" id="PS50850"/>
    </source>
</evidence>
<evidence type="ECO:0000256" key="9">
    <source>
        <dbReference type="SAM" id="Phobius"/>
    </source>
</evidence>
<dbReference type="AlphaFoldDB" id="A0A6A4V7G6"/>
<keyword evidence="3" id="KW-0813">Transport</keyword>
<dbReference type="Gene3D" id="1.20.1250.20">
    <property type="entry name" value="MFS general substrate transporter like domains"/>
    <property type="match status" value="1"/>
</dbReference>
<comment type="subcellular location">
    <subcellularLocation>
        <location evidence="1">Membrane</location>
        <topology evidence="1">Multi-pass membrane protein</topology>
    </subcellularLocation>
</comment>
<dbReference type="PANTHER" id="PTHR43184:SF12">
    <property type="entry name" value="SUGAR PHOSPHATE EXCHANGER 3"/>
    <property type="match status" value="1"/>
</dbReference>
<dbReference type="Pfam" id="PF07690">
    <property type="entry name" value="MFS_1"/>
    <property type="match status" value="1"/>
</dbReference>
<evidence type="ECO:0000256" key="7">
    <source>
        <dbReference type="ARBA" id="ARBA00023136"/>
    </source>
</evidence>
<dbReference type="EMBL" id="VIIS01002060">
    <property type="protein sequence ID" value="KAF0289109.1"/>
    <property type="molecule type" value="Genomic_DNA"/>
</dbReference>
<dbReference type="GO" id="GO:0016020">
    <property type="term" value="C:membrane"/>
    <property type="evidence" value="ECO:0007669"/>
    <property type="project" value="UniProtKB-SubCell"/>
</dbReference>
<dbReference type="SUPFAM" id="SSF103473">
    <property type="entry name" value="MFS general substrate transporter"/>
    <property type="match status" value="1"/>
</dbReference>
<dbReference type="OrthoDB" id="3639251at2759"/>
<feature type="transmembrane region" description="Helical" evidence="9">
    <location>
        <begin position="151"/>
        <end position="174"/>
    </location>
</feature>
<feature type="transmembrane region" description="Helical" evidence="9">
    <location>
        <begin position="27"/>
        <end position="44"/>
    </location>
</feature>
<feature type="region of interest" description="Disordered" evidence="8">
    <location>
        <begin position="289"/>
        <end position="310"/>
    </location>
</feature>
<dbReference type="InterPro" id="IPR020846">
    <property type="entry name" value="MFS_dom"/>
</dbReference>
<organism evidence="11 12">
    <name type="scientific">Amphibalanus amphitrite</name>
    <name type="common">Striped barnacle</name>
    <name type="synonym">Balanus amphitrite</name>
    <dbReference type="NCBI Taxonomy" id="1232801"/>
    <lineage>
        <taxon>Eukaryota</taxon>
        <taxon>Metazoa</taxon>
        <taxon>Ecdysozoa</taxon>
        <taxon>Arthropoda</taxon>
        <taxon>Crustacea</taxon>
        <taxon>Multicrustacea</taxon>
        <taxon>Cirripedia</taxon>
        <taxon>Thoracica</taxon>
        <taxon>Thoracicalcarea</taxon>
        <taxon>Balanomorpha</taxon>
        <taxon>Balanoidea</taxon>
        <taxon>Balanidae</taxon>
        <taxon>Amphibalaninae</taxon>
        <taxon>Amphibalanus</taxon>
    </lineage>
</organism>
<gene>
    <name evidence="11" type="primary">slc37a2_1</name>
    <name evidence="11" type="ORF">FJT64_012569</name>
</gene>
<dbReference type="InterPro" id="IPR036259">
    <property type="entry name" value="MFS_trans_sf"/>
</dbReference>
<keyword evidence="5 9" id="KW-0812">Transmembrane</keyword>
<feature type="transmembrane region" description="Helical" evidence="9">
    <location>
        <begin position="216"/>
        <end position="236"/>
    </location>
</feature>
<accession>A0A6A4V7G6</accession>
<keyword evidence="4" id="KW-0762">Sugar transport</keyword>
<feature type="domain" description="Major facilitator superfamily (MFS) profile" evidence="10">
    <location>
        <begin position="35"/>
        <end position="310"/>
    </location>
</feature>
<comment type="similarity">
    <text evidence="2">Belongs to the major facilitator superfamily. Organophosphate:Pi antiporter (OPA) (TC 2.A.1.4) family.</text>
</comment>
<dbReference type="GO" id="GO:0022857">
    <property type="term" value="F:transmembrane transporter activity"/>
    <property type="evidence" value="ECO:0007669"/>
    <property type="project" value="InterPro"/>
</dbReference>
<sequence>MSKTPFGISFFDKVGCCSGYNTRARNITFKWLIFLLTFITYAAFHASRKPITVVKNVLNQNCTGKEPPPGVNASADPHWCDWAPFEGEDSNTLLGFLDSAYLCGYAFAMFFSGMLADRMDLRYFLSGGMALSAVFTALFGLAYVWEIHSLAYFLIIQIACGCVQASGWPGVVTVMGNWNGKGNRGLIFGIWNSHTSVGNILGSLMASAFVDTDWGLSFIVPAAFLAAVGLVDFLVLSPYPQDVGCDPPVQVSARSGPGCDPSVQDVLLVVPHQVTDLYSDSDAASSDESKALRAGPAAAHPAVSHPRARV</sequence>
<dbReference type="PROSITE" id="PS50850">
    <property type="entry name" value="MFS"/>
    <property type="match status" value="1"/>
</dbReference>
<keyword evidence="6 9" id="KW-1133">Transmembrane helix</keyword>
<evidence type="ECO:0000256" key="1">
    <source>
        <dbReference type="ARBA" id="ARBA00004141"/>
    </source>
</evidence>
<evidence type="ECO:0000256" key="5">
    <source>
        <dbReference type="ARBA" id="ARBA00022692"/>
    </source>
</evidence>
<protein>
    <submittedName>
        <fullName evidence="11">Glucose-6-phosphate exchanger SLC37A2</fullName>
    </submittedName>
</protein>
<keyword evidence="7 9" id="KW-0472">Membrane</keyword>
<comment type="caution">
    <text evidence="11">The sequence shown here is derived from an EMBL/GenBank/DDBJ whole genome shotgun (WGS) entry which is preliminary data.</text>
</comment>
<evidence type="ECO:0000313" key="11">
    <source>
        <dbReference type="EMBL" id="KAF0289109.1"/>
    </source>
</evidence>
<keyword evidence="12" id="KW-1185">Reference proteome</keyword>
<reference evidence="11 12" key="1">
    <citation type="submission" date="2019-07" db="EMBL/GenBank/DDBJ databases">
        <title>Draft genome assembly of a fouling barnacle, Amphibalanus amphitrite (Darwin, 1854): The first reference genome for Thecostraca.</title>
        <authorList>
            <person name="Kim W."/>
        </authorList>
    </citation>
    <scope>NUCLEOTIDE SEQUENCE [LARGE SCALE GENOMIC DNA]</scope>
    <source>
        <strain evidence="11">SNU_AA5</strain>
        <tissue evidence="11">Soma without cirri and trophi</tissue>
    </source>
</reference>
<feature type="transmembrane region" description="Helical" evidence="9">
    <location>
        <begin position="123"/>
        <end position="145"/>
    </location>
</feature>
<dbReference type="Proteomes" id="UP000440578">
    <property type="component" value="Unassembled WGS sequence"/>
</dbReference>
<dbReference type="PANTHER" id="PTHR43184">
    <property type="entry name" value="MAJOR FACILITATOR SUPERFAMILY TRANSPORTER 16, ISOFORM B"/>
    <property type="match status" value="1"/>
</dbReference>
<evidence type="ECO:0000313" key="12">
    <source>
        <dbReference type="Proteomes" id="UP000440578"/>
    </source>
</evidence>
<feature type="transmembrane region" description="Helical" evidence="9">
    <location>
        <begin position="99"/>
        <end position="116"/>
    </location>
</feature>
<evidence type="ECO:0000256" key="4">
    <source>
        <dbReference type="ARBA" id="ARBA00022597"/>
    </source>
</evidence>
<evidence type="ECO:0000256" key="6">
    <source>
        <dbReference type="ARBA" id="ARBA00022989"/>
    </source>
</evidence>
<evidence type="ECO:0000256" key="3">
    <source>
        <dbReference type="ARBA" id="ARBA00022448"/>
    </source>
</evidence>
<evidence type="ECO:0000256" key="2">
    <source>
        <dbReference type="ARBA" id="ARBA00009598"/>
    </source>
</evidence>
<evidence type="ECO:0000256" key="8">
    <source>
        <dbReference type="SAM" id="MobiDB-lite"/>
    </source>
</evidence>